<dbReference type="Pfam" id="PF09820">
    <property type="entry name" value="AAA-ATPase_like"/>
    <property type="match status" value="1"/>
</dbReference>
<reference evidence="2 3" key="1">
    <citation type="submission" date="2018-06" db="EMBL/GenBank/DDBJ databases">
        <authorList>
            <consortium name="Pathogen Informatics"/>
            <person name="Doyle S."/>
        </authorList>
    </citation>
    <scope>NUCLEOTIDE SEQUENCE [LARGE SCALE GENOMIC DNA]</scope>
    <source>
        <strain evidence="2 3">NCTC13093</strain>
    </source>
</reference>
<name>A0A2X0V544_9GAMM</name>
<dbReference type="PANTHER" id="PTHR34825:SF1">
    <property type="entry name" value="AAA-ATPASE-LIKE DOMAIN-CONTAINING PROTEIN"/>
    <property type="match status" value="1"/>
</dbReference>
<proteinExistence type="predicted"/>
<dbReference type="RefSeq" id="WP_113743779.1">
    <property type="nucleotide sequence ID" value="NZ_UAPV01000001.1"/>
</dbReference>
<organism evidence="2 3">
    <name type="scientific">Anaerobiospirillum thomasii</name>
    <dbReference type="NCBI Taxonomy" id="179995"/>
    <lineage>
        <taxon>Bacteria</taxon>
        <taxon>Pseudomonadati</taxon>
        <taxon>Pseudomonadota</taxon>
        <taxon>Gammaproteobacteria</taxon>
        <taxon>Aeromonadales</taxon>
        <taxon>Succinivibrionaceae</taxon>
        <taxon>Anaerobiospirillum</taxon>
    </lineage>
</organism>
<evidence type="ECO:0000259" key="1">
    <source>
        <dbReference type="Pfam" id="PF09820"/>
    </source>
</evidence>
<sequence length="81" mass="9499">MKQKYLTSVSDFKTIIESKAVYVDKSRYLKAILDFDPESLDQGDDIMLFLRPRRFGKTLSLSMIEHFCRLDYDAQSSQIQL</sequence>
<dbReference type="PANTHER" id="PTHR34825">
    <property type="entry name" value="CONSERVED PROTEIN, WITH A WEAK D-GALACTARATE DEHYDRATASE/ALTRONATE HYDROLASE DOMAIN"/>
    <property type="match status" value="1"/>
</dbReference>
<feature type="domain" description="AAA-ATPase-like" evidence="1">
    <location>
        <begin position="9"/>
        <end position="70"/>
    </location>
</feature>
<keyword evidence="3" id="KW-1185">Reference proteome</keyword>
<gene>
    <name evidence="2" type="ORF">NCTC13093_01003</name>
</gene>
<dbReference type="InterPro" id="IPR018631">
    <property type="entry name" value="AAA-ATPase-like_dom"/>
</dbReference>
<protein>
    <submittedName>
        <fullName evidence="2">Predicted AAA-ATPase</fullName>
    </submittedName>
</protein>
<evidence type="ECO:0000313" key="2">
    <source>
        <dbReference type="EMBL" id="SPT69624.1"/>
    </source>
</evidence>
<evidence type="ECO:0000313" key="3">
    <source>
        <dbReference type="Proteomes" id="UP000250086"/>
    </source>
</evidence>
<dbReference type="Proteomes" id="UP000250086">
    <property type="component" value="Unassembled WGS sequence"/>
</dbReference>
<dbReference type="EMBL" id="UAPV01000001">
    <property type="protein sequence ID" value="SPT69624.1"/>
    <property type="molecule type" value="Genomic_DNA"/>
</dbReference>
<accession>A0A2X0V544</accession>
<dbReference type="AlphaFoldDB" id="A0A2X0V544"/>